<dbReference type="PANTHER" id="PTHR33121:SF70">
    <property type="entry name" value="SIGNALING PROTEIN YKOW"/>
    <property type="match status" value="1"/>
</dbReference>
<reference evidence="3" key="1">
    <citation type="submission" date="2021-04" db="EMBL/GenBank/DDBJ databases">
        <title>Dactylosporangium aurantiacum NRRL B-8018 full assembly.</title>
        <authorList>
            <person name="Hartkoorn R.C."/>
            <person name="Beaudoing E."/>
            <person name="Hot D."/>
        </authorList>
    </citation>
    <scope>NUCLEOTIDE SEQUENCE</scope>
    <source>
        <strain evidence="3">NRRL B-8018</strain>
    </source>
</reference>
<evidence type="ECO:0000256" key="1">
    <source>
        <dbReference type="SAM" id="MobiDB-lite"/>
    </source>
</evidence>
<dbReference type="PROSITE" id="PS50883">
    <property type="entry name" value="EAL"/>
    <property type="match status" value="1"/>
</dbReference>
<keyword evidence="4" id="KW-1185">Reference proteome</keyword>
<accession>A0A9Q9MJV7</accession>
<feature type="compositionally biased region" description="Polar residues" evidence="1">
    <location>
        <begin position="170"/>
        <end position="182"/>
    </location>
</feature>
<feature type="region of interest" description="Disordered" evidence="1">
    <location>
        <begin position="61"/>
        <end position="93"/>
    </location>
</feature>
<dbReference type="InterPro" id="IPR035919">
    <property type="entry name" value="EAL_sf"/>
</dbReference>
<feature type="domain" description="EAL" evidence="2">
    <location>
        <begin position="1"/>
        <end position="162"/>
    </location>
</feature>
<evidence type="ECO:0000313" key="4">
    <source>
        <dbReference type="Proteomes" id="UP001058003"/>
    </source>
</evidence>
<dbReference type="InterPro" id="IPR001633">
    <property type="entry name" value="EAL_dom"/>
</dbReference>
<dbReference type="RefSeq" id="WP_033360206.1">
    <property type="nucleotide sequence ID" value="NZ_CP073767.1"/>
</dbReference>
<organism evidence="3 4">
    <name type="scientific">Dactylosporangium aurantiacum</name>
    <dbReference type="NCBI Taxonomy" id="35754"/>
    <lineage>
        <taxon>Bacteria</taxon>
        <taxon>Bacillati</taxon>
        <taxon>Actinomycetota</taxon>
        <taxon>Actinomycetes</taxon>
        <taxon>Micromonosporales</taxon>
        <taxon>Micromonosporaceae</taxon>
        <taxon>Dactylosporangium</taxon>
    </lineage>
</organism>
<dbReference type="PANTHER" id="PTHR33121">
    <property type="entry name" value="CYCLIC DI-GMP PHOSPHODIESTERASE PDEF"/>
    <property type="match status" value="1"/>
</dbReference>
<dbReference type="Gene3D" id="3.20.20.450">
    <property type="entry name" value="EAL domain"/>
    <property type="match status" value="1"/>
</dbReference>
<dbReference type="Pfam" id="PF00563">
    <property type="entry name" value="EAL"/>
    <property type="match status" value="1"/>
</dbReference>
<dbReference type="SUPFAM" id="SSF141868">
    <property type="entry name" value="EAL domain-like"/>
    <property type="match status" value="1"/>
</dbReference>
<protein>
    <submittedName>
        <fullName evidence="3">EAL domain-containing protein</fullName>
    </submittedName>
</protein>
<sequence>MDLGTGDRVGAEALSRFPAAWDPLAGLPLDRVVLERSEHQRVEDYDTLKGAWRRCAAVGCGRRSTTSAPGSPRCGTSCPPSRTSSSSTAASTGVGADPVLRVLIRSLVDLAGACGTAVVAEGVETEADALALAGLGVHHGQGWFFGRPAAPSALRASYAPEQPILDAPRATSSNQRVSSPTP</sequence>
<feature type="region of interest" description="Disordered" evidence="1">
    <location>
        <begin position="160"/>
        <end position="182"/>
    </location>
</feature>
<proteinExistence type="predicted"/>
<dbReference type="Proteomes" id="UP001058003">
    <property type="component" value="Chromosome"/>
</dbReference>
<evidence type="ECO:0000259" key="2">
    <source>
        <dbReference type="PROSITE" id="PS50883"/>
    </source>
</evidence>
<gene>
    <name evidence="3" type="ORF">Daura_14745</name>
</gene>
<dbReference type="EMBL" id="CP073767">
    <property type="protein sequence ID" value="UWZ57310.1"/>
    <property type="molecule type" value="Genomic_DNA"/>
</dbReference>
<dbReference type="GO" id="GO:0071111">
    <property type="term" value="F:cyclic-guanylate-specific phosphodiesterase activity"/>
    <property type="evidence" value="ECO:0007669"/>
    <property type="project" value="InterPro"/>
</dbReference>
<dbReference type="KEGG" id="daur:Daura_14745"/>
<feature type="compositionally biased region" description="Low complexity" evidence="1">
    <location>
        <begin position="74"/>
        <end position="93"/>
    </location>
</feature>
<dbReference type="AlphaFoldDB" id="A0A9Q9MJV7"/>
<dbReference type="InterPro" id="IPR050706">
    <property type="entry name" value="Cyclic-di-GMP_PDE-like"/>
</dbReference>
<evidence type="ECO:0000313" key="3">
    <source>
        <dbReference type="EMBL" id="UWZ57310.1"/>
    </source>
</evidence>
<name>A0A9Q9MJV7_9ACTN</name>